<dbReference type="CDD" id="cd10918">
    <property type="entry name" value="CE4_NodB_like_5s_6s"/>
    <property type="match status" value="1"/>
</dbReference>
<name>A0A4V0ZG77_9GAMM</name>
<accession>A0A4V0ZG77</accession>
<evidence type="ECO:0000256" key="1">
    <source>
        <dbReference type="ARBA" id="ARBA00004613"/>
    </source>
</evidence>
<dbReference type="SUPFAM" id="SSF88713">
    <property type="entry name" value="Glycoside hydrolase/deacetylase"/>
    <property type="match status" value="1"/>
</dbReference>
<dbReference type="GO" id="GO:0005975">
    <property type="term" value="P:carbohydrate metabolic process"/>
    <property type="evidence" value="ECO:0007669"/>
    <property type="project" value="InterPro"/>
</dbReference>
<dbReference type="InterPro" id="IPR011330">
    <property type="entry name" value="Glyco_hydro/deAcase_b/a-brl"/>
</dbReference>
<organism evidence="4 5">
    <name type="scientific">Litorilituus sediminis</name>
    <dbReference type="NCBI Taxonomy" id="718192"/>
    <lineage>
        <taxon>Bacteria</taxon>
        <taxon>Pseudomonadati</taxon>
        <taxon>Pseudomonadota</taxon>
        <taxon>Gammaproteobacteria</taxon>
        <taxon>Alteromonadales</taxon>
        <taxon>Colwelliaceae</taxon>
        <taxon>Litorilituus</taxon>
    </lineage>
</organism>
<dbReference type="PANTHER" id="PTHR34216">
    <property type="match status" value="1"/>
</dbReference>
<dbReference type="Proteomes" id="UP000290244">
    <property type="component" value="Chromosome"/>
</dbReference>
<dbReference type="GO" id="GO:0005576">
    <property type="term" value="C:extracellular region"/>
    <property type="evidence" value="ECO:0007669"/>
    <property type="project" value="UniProtKB-SubCell"/>
</dbReference>
<dbReference type="Gene3D" id="3.20.20.370">
    <property type="entry name" value="Glycoside hydrolase/deacetylase"/>
    <property type="match status" value="1"/>
</dbReference>
<sequence>MSFMKNQTKKIIFKIFHRLALRASENKAVILNFHRVSHQSETEFDDSMSALEFREKMRFLKQHFNVISLSELIERAESQSIEPLTVAITIDDGYQDGYDVIYPILKELELSATYFIATEGLQAGCLWNDQITGAFENTKVNRLAGFLDLAEFDLTIAKDKAKAHAAVQKKCKFMPLEQRSAAIETLQKILQVDVNKQIFLTKAQIKELHANGMLIGAHTHRHPILALEQDANSHFEILESKNNLEAILHDKVDIFAYPNGKEGQDFSQAHVDMLEEIGFNSAVMTTWGHVTPKTNKLMLPRFTPWDSDVTKFAIRLCNFFRK</sequence>
<gene>
    <name evidence="4" type="ORF">EMK97_11755</name>
</gene>
<reference evidence="4 5" key="1">
    <citation type="submission" date="2018-12" db="EMBL/GenBank/DDBJ databases">
        <title>Complete genome of Litorilituus sediminis.</title>
        <authorList>
            <person name="Liu A."/>
            <person name="Rong J."/>
        </authorList>
    </citation>
    <scope>NUCLEOTIDE SEQUENCE [LARGE SCALE GENOMIC DNA]</scope>
    <source>
        <strain evidence="4 5">JCM 17549</strain>
    </source>
</reference>
<evidence type="ECO:0000256" key="2">
    <source>
        <dbReference type="ARBA" id="ARBA00022729"/>
    </source>
</evidence>
<dbReference type="AlphaFoldDB" id="A0A4V0ZG77"/>
<evidence type="ECO:0000313" key="5">
    <source>
        <dbReference type="Proteomes" id="UP000290244"/>
    </source>
</evidence>
<dbReference type="InterPro" id="IPR002509">
    <property type="entry name" value="NODB_dom"/>
</dbReference>
<dbReference type="InterPro" id="IPR051398">
    <property type="entry name" value="Polysacch_Deacetylase"/>
</dbReference>
<dbReference type="OrthoDB" id="9814639at2"/>
<feature type="domain" description="NodB homology" evidence="3">
    <location>
        <begin position="84"/>
        <end position="322"/>
    </location>
</feature>
<proteinExistence type="predicted"/>
<keyword evidence="2" id="KW-0732">Signal</keyword>
<evidence type="ECO:0000313" key="4">
    <source>
        <dbReference type="EMBL" id="QBG36340.1"/>
    </source>
</evidence>
<dbReference type="EMBL" id="CP034759">
    <property type="protein sequence ID" value="QBG36340.1"/>
    <property type="molecule type" value="Genomic_DNA"/>
</dbReference>
<evidence type="ECO:0000259" key="3">
    <source>
        <dbReference type="PROSITE" id="PS51677"/>
    </source>
</evidence>
<protein>
    <recommendedName>
        <fullName evidence="3">NodB homology domain-containing protein</fullName>
    </recommendedName>
</protein>
<dbReference type="PANTHER" id="PTHR34216:SF3">
    <property type="entry name" value="POLY-BETA-1,6-N-ACETYL-D-GLUCOSAMINE N-DEACETYLASE"/>
    <property type="match status" value="1"/>
</dbReference>
<dbReference type="Pfam" id="PF01522">
    <property type="entry name" value="Polysacc_deac_1"/>
    <property type="match status" value="2"/>
</dbReference>
<dbReference type="GO" id="GO:0016810">
    <property type="term" value="F:hydrolase activity, acting on carbon-nitrogen (but not peptide) bonds"/>
    <property type="evidence" value="ECO:0007669"/>
    <property type="project" value="InterPro"/>
</dbReference>
<comment type="subcellular location">
    <subcellularLocation>
        <location evidence="1">Secreted</location>
    </subcellularLocation>
</comment>
<dbReference type="KEGG" id="lsd:EMK97_11755"/>
<dbReference type="PROSITE" id="PS51677">
    <property type="entry name" value="NODB"/>
    <property type="match status" value="1"/>
</dbReference>
<keyword evidence="5" id="KW-1185">Reference proteome</keyword>